<dbReference type="AlphaFoldDB" id="A0A1I7SCQ9"/>
<sequence length="213" mass="24469">MDNFFNRENLKAWGDLPFATDSENDRANASRMFSKSNDLPLTTNQQRQDDATLLLYQKRFSQTDSPVSHGTSSGFRSTNDSPWSLLSHPPSGRSSAISERPHSHLLWSQLEDENCTSSSSIYNNARSTSKTNGCFNVANFFDYIDYDTFCQPGPRYPPKSLYIPSHYKHFIIGACFCLHCCYTAYCRSFRPKIHDTDDRLNFDVCFCYHCWGK</sequence>
<evidence type="ECO:0000313" key="3">
    <source>
        <dbReference type="WBParaSite" id="BXY_1081100.1"/>
    </source>
</evidence>
<feature type="compositionally biased region" description="Polar residues" evidence="1">
    <location>
        <begin position="63"/>
        <end position="84"/>
    </location>
</feature>
<organism evidence="2 3">
    <name type="scientific">Bursaphelenchus xylophilus</name>
    <name type="common">Pinewood nematode worm</name>
    <name type="synonym">Aphelenchoides xylophilus</name>
    <dbReference type="NCBI Taxonomy" id="6326"/>
    <lineage>
        <taxon>Eukaryota</taxon>
        <taxon>Metazoa</taxon>
        <taxon>Ecdysozoa</taxon>
        <taxon>Nematoda</taxon>
        <taxon>Chromadorea</taxon>
        <taxon>Rhabditida</taxon>
        <taxon>Tylenchina</taxon>
        <taxon>Tylenchomorpha</taxon>
        <taxon>Aphelenchoidea</taxon>
        <taxon>Aphelenchoididae</taxon>
        <taxon>Bursaphelenchus</taxon>
    </lineage>
</organism>
<dbReference type="Proteomes" id="UP000095284">
    <property type="component" value="Unplaced"/>
</dbReference>
<name>A0A1I7SCQ9_BURXY</name>
<reference evidence="3" key="1">
    <citation type="submission" date="2016-11" db="UniProtKB">
        <authorList>
            <consortium name="WormBaseParasite"/>
        </authorList>
    </citation>
    <scope>IDENTIFICATION</scope>
</reference>
<dbReference type="WBParaSite" id="BXY_1081100.1">
    <property type="protein sequence ID" value="BXY_1081100.1"/>
    <property type="gene ID" value="BXY_1081100"/>
</dbReference>
<evidence type="ECO:0000256" key="1">
    <source>
        <dbReference type="SAM" id="MobiDB-lite"/>
    </source>
</evidence>
<feature type="region of interest" description="Disordered" evidence="1">
    <location>
        <begin position="63"/>
        <end position="98"/>
    </location>
</feature>
<protein>
    <submittedName>
        <fullName evidence="3">LIM zinc-binding domain-containing protein</fullName>
    </submittedName>
</protein>
<accession>A0A1I7SCQ9</accession>
<evidence type="ECO:0000313" key="2">
    <source>
        <dbReference type="Proteomes" id="UP000095284"/>
    </source>
</evidence>
<proteinExistence type="predicted"/>